<evidence type="ECO:0000259" key="5">
    <source>
        <dbReference type="PROSITE" id="PS50056"/>
    </source>
</evidence>
<evidence type="ECO:0000259" key="4">
    <source>
        <dbReference type="PROSITE" id="PS50054"/>
    </source>
</evidence>
<feature type="domain" description="Tyrosine-protein phosphatase" evidence="4">
    <location>
        <begin position="273"/>
        <end position="419"/>
    </location>
</feature>
<dbReference type="GO" id="GO:0004721">
    <property type="term" value="F:phosphoprotein phosphatase activity"/>
    <property type="evidence" value="ECO:0007669"/>
    <property type="project" value="UniProtKB-KW"/>
</dbReference>
<evidence type="ECO:0000313" key="6">
    <source>
        <dbReference type="EMBL" id="SPQ92925.1"/>
    </source>
</evidence>
<evidence type="ECO:0000256" key="3">
    <source>
        <dbReference type="SAM" id="MobiDB-lite"/>
    </source>
</evidence>
<dbReference type="InterPro" id="IPR029006">
    <property type="entry name" value="ADF-H/Gelsolin-like_dom_sf"/>
</dbReference>
<dbReference type="PROSITE" id="PS50054">
    <property type="entry name" value="TYR_PHOSPHATASE_DUAL"/>
    <property type="match status" value="1"/>
</dbReference>
<dbReference type="SUPFAM" id="SSF52799">
    <property type="entry name" value="(Phosphotyrosine protein) phosphatases II"/>
    <property type="match status" value="1"/>
</dbReference>
<protein>
    <submittedName>
        <fullName evidence="6">Uncharacterized protein</fullName>
    </submittedName>
</protein>
<dbReference type="InterPro" id="IPR000387">
    <property type="entry name" value="Tyr_Pase_dom"/>
</dbReference>
<evidence type="ECO:0000313" key="7">
    <source>
        <dbReference type="Proteomes" id="UP000290189"/>
    </source>
</evidence>
<reference evidence="6 7" key="1">
    <citation type="submission" date="2018-03" db="EMBL/GenBank/DDBJ databases">
        <authorList>
            <person name="Fogelqvist J."/>
        </authorList>
    </citation>
    <scope>NUCLEOTIDE SEQUENCE [LARGE SCALE GENOMIC DNA]</scope>
</reference>
<dbReference type="InterPro" id="IPR000340">
    <property type="entry name" value="Dual-sp_phosphatase_cat-dom"/>
</dbReference>
<sequence length="728" mass="79740">MGTALSTPADPPPLSSLFAHGNAAAGNISSDHRTKAHHNLVLAWASGGAPVHVADLESFSPAESIIVLRLFEEDPSTPLPISQAANSLWDSAQSSLNLEHLNVPLNVTDREIGINDGSLILQYRVLVWSGRAATSTDVSIAERDGFRLSSMLAAAAPSTIRTIESIWRDIPKVFPFANSDYYSSATDMNDNLLIRALCGPDDADPMFATLLPRSSSIPSPSVPKKTFALNMGRVGRDLSPAHTARSSDTPMTMRRSSELSEEQLKLAQLEYFGPLSSEITPNLFLSGDIVASSLSHLQSRGITHIVNAAADACRSFFPDRFTYLALRLLDSKHEDIMCRIYDVIEFIDAALRSSPDNNVLIHCHRGVSRSATLAIAYVMVKHKLSFQAAFDHVKSRRDIVSPNIGFTVSLMQWHARMHGSVSSSPVAYRVVPFRRDPLVLVAKLVPIDGPIDSRGVFLFQASTAVYLWRGTGAHPRLHRFAERVVIPRLQRYEMAPALVIDVQQGEEPPEFLAMFSADRLARTAPNFSDGTIEQWTEDYQAAIHIIPRLTSLPLSGSVKSAPATVIGCAQTARPVAAPARHLTVHIGDTLREHELAQVMVPVQPSVDGDSDGDDEEDADGSTADDGGERAPAQMYSWPDMMEIDAFGPEDLAEREKDVVVFVDRSSDGRSAKIHVWIGADVEAPEATLEEFAKQVGRDVIQRLHLGDLDTETILQEADEETDDFWDMF</sequence>
<dbReference type="PANTHER" id="PTHR46381:SF2">
    <property type="entry name" value="MAP KINASE PHOSPHATASE"/>
    <property type="match status" value="1"/>
</dbReference>
<proteinExistence type="predicted"/>
<dbReference type="EMBL" id="OVEO01000001">
    <property type="protein sequence ID" value="SPQ92925.1"/>
    <property type="molecule type" value="Genomic_DNA"/>
</dbReference>
<accession>A0A3P3XYG0</accession>
<feature type="region of interest" description="Disordered" evidence="3">
    <location>
        <begin position="238"/>
        <end position="257"/>
    </location>
</feature>
<feature type="domain" description="Tyrosine specific protein phosphatases" evidence="5">
    <location>
        <begin position="341"/>
        <end position="397"/>
    </location>
</feature>
<dbReference type="InterPro" id="IPR029021">
    <property type="entry name" value="Prot-tyrosine_phosphatase-like"/>
</dbReference>
<keyword evidence="6" id="KW-0496">Mitochondrion</keyword>
<dbReference type="PROSITE" id="PS50056">
    <property type="entry name" value="TYR_PHOSPHATASE_2"/>
    <property type="match status" value="1"/>
</dbReference>
<keyword evidence="1" id="KW-0378">Hydrolase</keyword>
<dbReference type="CDD" id="cd14498">
    <property type="entry name" value="DSP"/>
    <property type="match status" value="1"/>
</dbReference>
<name>A0A3P3XYG0_PLABS</name>
<evidence type="ECO:0000256" key="1">
    <source>
        <dbReference type="ARBA" id="ARBA00022801"/>
    </source>
</evidence>
<dbReference type="AlphaFoldDB" id="A0A3P3XYG0"/>
<feature type="compositionally biased region" description="Acidic residues" evidence="3">
    <location>
        <begin position="608"/>
        <end position="619"/>
    </location>
</feature>
<dbReference type="Pfam" id="PF00782">
    <property type="entry name" value="DSPc"/>
    <property type="match status" value="1"/>
</dbReference>
<feature type="region of interest" description="Disordered" evidence="3">
    <location>
        <begin position="603"/>
        <end position="633"/>
    </location>
</feature>
<dbReference type="Proteomes" id="UP000290189">
    <property type="component" value="Unassembled WGS sequence"/>
</dbReference>
<dbReference type="PANTHER" id="PTHR46381">
    <property type="entry name" value="MKPA PROTEIN"/>
    <property type="match status" value="1"/>
</dbReference>
<dbReference type="Gene3D" id="3.90.190.10">
    <property type="entry name" value="Protein tyrosine phosphatase superfamily"/>
    <property type="match status" value="1"/>
</dbReference>
<dbReference type="SMART" id="SM00195">
    <property type="entry name" value="DSPc"/>
    <property type="match status" value="1"/>
</dbReference>
<dbReference type="Gene3D" id="3.40.20.10">
    <property type="entry name" value="Severin"/>
    <property type="match status" value="1"/>
</dbReference>
<evidence type="ECO:0000256" key="2">
    <source>
        <dbReference type="ARBA" id="ARBA00022912"/>
    </source>
</evidence>
<dbReference type="SUPFAM" id="SSF55753">
    <property type="entry name" value="Actin depolymerizing proteins"/>
    <property type="match status" value="1"/>
</dbReference>
<dbReference type="PROSITE" id="PS00383">
    <property type="entry name" value="TYR_PHOSPHATASE_1"/>
    <property type="match status" value="1"/>
</dbReference>
<gene>
    <name evidence="6" type="ORF">PLBR_LOCUS140</name>
</gene>
<dbReference type="InterPro" id="IPR020422">
    <property type="entry name" value="TYR_PHOSPHATASE_DUAL_dom"/>
</dbReference>
<dbReference type="InterPro" id="IPR016130">
    <property type="entry name" value="Tyr_Pase_AS"/>
</dbReference>
<geneLocation type="mitochondrion" evidence="6"/>
<keyword evidence="2" id="KW-0904">Protein phosphatase</keyword>
<organism evidence="6 7">
    <name type="scientific">Plasmodiophora brassicae</name>
    <name type="common">Clubroot disease agent</name>
    <dbReference type="NCBI Taxonomy" id="37360"/>
    <lineage>
        <taxon>Eukaryota</taxon>
        <taxon>Sar</taxon>
        <taxon>Rhizaria</taxon>
        <taxon>Endomyxa</taxon>
        <taxon>Phytomyxea</taxon>
        <taxon>Plasmodiophorida</taxon>
        <taxon>Plasmodiophoridae</taxon>
        <taxon>Plasmodiophora</taxon>
    </lineage>
</organism>